<protein>
    <submittedName>
        <fullName evidence="2">RNA-directed DNA polymerase (Reverse transcriptase)</fullName>
    </submittedName>
</protein>
<dbReference type="GO" id="GO:0003964">
    <property type="term" value="F:RNA-directed DNA polymerase activity"/>
    <property type="evidence" value="ECO:0007669"/>
    <property type="project" value="UniProtKB-KW"/>
</dbReference>
<dbReference type="Proteomes" id="UP000265520">
    <property type="component" value="Unassembled WGS sequence"/>
</dbReference>
<evidence type="ECO:0000313" key="3">
    <source>
        <dbReference type="Proteomes" id="UP000265520"/>
    </source>
</evidence>
<keyword evidence="2" id="KW-0548">Nucleotidyltransferase</keyword>
<gene>
    <name evidence="2" type="ORF">A2U01_0000233</name>
</gene>
<dbReference type="Pfam" id="PF00078">
    <property type="entry name" value="RVT_1"/>
    <property type="match status" value="1"/>
</dbReference>
<feature type="domain" description="Reverse transcriptase" evidence="1">
    <location>
        <begin position="146"/>
        <end position="210"/>
    </location>
</feature>
<dbReference type="CDD" id="cd01650">
    <property type="entry name" value="RT_nLTR_like"/>
    <property type="match status" value="1"/>
</dbReference>
<evidence type="ECO:0000313" key="2">
    <source>
        <dbReference type="EMBL" id="MCH79483.1"/>
    </source>
</evidence>
<organism evidence="2 3">
    <name type="scientific">Trifolium medium</name>
    <dbReference type="NCBI Taxonomy" id="97028"/>
    <lineage>
        <taxon>Eukaryota</taxon>
        <taxon>Viridiplantae</taxon>
        <taxon>Streptophyta</taxon>
        <taxon>Embryophyta</taxon>
        <taxon>Tracheophyta</taxon>
        <taxon>Spermatophyta</taxon>
        <taxon>Magnoliopsida</taxon>
        <taxon>eudicotyledons</taxon>
        <taxon>Gunneridae</taxon>
        <taxon>Pentapetalae</taxon>
        <taxon>rosids</taxon>
        <taxon>fabids</taxon>
        <taxon>Fabales</taxon>
        <taxon>Fabaceae</taxon>
        <taxon>Papilionoideae</taxon>
        <taxon>50 kb inversion clade</taxon>
        <taxon>NPAAA clade</taxon>
        <taxon>Hologalegina</taxon>
        <taxon>IRL clade</taxon>
        <taxon>Trifolieae</taxon>
        <taxon>Trifolium</taxon>
    </lineage>
</organism>
<proteinExistence type="predicted"/>
<dbReference type="EMBL" id="LXQA010000139">
    <property type="protein sequence ID" value="MCH79483.1"/>
    <property type="molecule type" value="Genomic_DNA"/>
</dbReference>
<dbReference type="InterPro" id="IPR052343">
    <property type="entry name" value="Retrotransposon-Effector_Assoc"/>
</dbReference>
<evidence type="ECO:0000259" key="1">
    <source>
        <dbReference type="Pfam" id="PF00078"/>
    </source>
</evidence>
<dbReference type="PANTHER" id="PTHR46890:SF48">
    <property type="entry name" value="RNA-DIRECTED DNA POLYMERASE"/>
    <property type="match status" value="1"/>
</dbReference>
<reference evidence="2 3" key="1">
    <citation type="journal article" date="2018" name="Front. Plant Sci.">
        <title>Red Clover (Trifolium pratense) and Zigzag Clover (T. medium) - A Picture of Genomic Similarities and Differences.</title>
        <authorList>
            <person name="Dluhosova J."/>
            <person name="Istvanek J."/>
            <person name="Nedelnik J."/>
            <person name="Repkova J."/>
        </authorList>
    </citation>
    <scope>NUCLEOTIDE SEQUENCE [LARGE SCALE GENOMIC DNA]</scope>
    <source>
        <strain evidence="3">cv. 10/8</strain>
        <tissue evidence="2">Leaf</tissue>
    </source>
</reference>
<keyword evidence="2" id="KW-0695">RNA-directed DNA polymerase</keyword>
<accession>A0A392LWZ3</accession>
<comment type="caution">
    <text evidence="2">The sequence shown here is derived from an EMBL/GenBank/DDBJ whole genome shotgun (WGS) entry which is preliminary data.</text>
</comment>
<dbReference type="InterPro" id="IPR043502">
    <property type="entry name" value="DNA/RNA_pol_sf"/>
</dbReference>
<dbReference type="PANTHER" id="PTHR46890">
    <property type="entry name" value="NON-LTR RETROLELEMENT REVERSE TRANSCRIPTASE-LIKE PROTEIN-RELATED"/>
    <property type="match status" value="1"/>
</dbReference>
<name>A0A392LWZ3_9FABA</name>
<keyword evidence="3" id="KW-1185">Reference proteome</keyword>
<sequence>MNSKFFHASASARKRRNTIKKLHDNSGNWITFHDDLCTHIHDYFSNIFSALRGDHFPITSCVQAVVSAEDNSILTQPFLEQEFKEAIFSMHPDKSPGPDGLNPAFYHRFWDDIRGELFLEASHWLNSGQLPWSLNETNIVLAPKGDNPETIRDLRPISLCNVIYKIISKILANRLRPLISKWISPEQAAFVHSRSIMDNALTAFEIHHHMRCKSKGKKRRKGLSVVIKNRELRGTLHGTRICRSAPSISHLLFADDNFLFCRATISEAQSLKEILTHYEHASGQAINFSKSAIAFSTNTSHDIIAAIKSILGAYDTIGSGKYLGLPSMVGLNKKAIFSYLKDRIWKKCQSWNAHSLSRAGKEVLIKSVAQAIPSYCMGAFLIPNSLCEELERMMNSFYWG</sequence>
<dbReference type="InterPro" id="IPR000477">
    <property type="entry name" value="RT_dom"/>
</dbReference>
<dbReference type="SUPFAM" id="SSF56672">
    <property type="entry name" value="DNA/RNA polymerases"/>
    <property type="match status" value="1"/>
</dbReference>
<keyword evidence="2" id="KW-0808">Transferase</keyword>
<dbReference type="AlphaFoldDB" id="A0A392LWZ3"/>